<keyword evidence="8" id="KW-1185">Reference proteome</keyword>
<dbReference type="RefSeq" id="WP_103919055.1">
    <property type="nucleotide sequence ID" value="NZ_FMSV02000152.1"/>
</dbReference>
<feature type="short sequence motif" description="DGA/G" evidence="4">
    <location>
        <begin position="155"/>
        <end position="157"/>
    </location>
</feature>
<dbReference type="Gene3D" id="3.40.1090.10">
    <property type="entry name" value="Cytosolic phospholipase A2 catalytic domain"/>
    <property type="match status" value="1"/>
</dbReference>
<feature type="short sequence motif" description="GXSXG" evidence="4">
    <location>
        <begin position="38"/>
        <end position="42"/>
    </location>
</feature>
<evidence type="ECO:0000313" key="7">
    <source>
        <dbReference type="EMBL" id="SEH05070.1"/>
    </source>
</evidence>
<comment type="caution">
    <text evidence="4">Lacks conserved residue(s) required for the propagation of feature annotation.</text>
</comment>
<feature type="active site" description="Nucleophile" evidence="4">
    <location>
        <position position="40"/>
    </location>
</feature>
<proteinExistence type="predicted"/>
<dbReference type="InterPro" id="IPR016035">
    <property type="entry name" value="Acyl_Trfase/lysoPLipase"/>
</dbReference>
<evidence type="ECO:0000256" key="3">
    <source>
        <dbReference type="ARBA" id="ARBA00023098"/>
    </source>
</evidence>
<evidence type="ECO:0000313" key="8">
    <source>
        <dbReference type="Proteomes" id="UP000236724"/>
    </source>
</evidence>
<feature type="domain" description="PNPLA" evidence="6">
    <location>
        <begin position="7"/>
        <end position="168"/>
    </location>
</feature>
<evidence type="ECO:0000256" key="5">
    <source>
        <dbReference type="SAM" id="MobiDB-lite"/>
    </source>
</evidence>
<dbReference type="OrthoDB" id="5290098at2"/>
<feature type="active site" description="Proton acceptor" evidence="4">
    <location>
        <position position="155"/>
    </location>
</feature>
<dbReference type="AlphaFoldDB" id="A0A1H6F4L7"/>
<keyword evidence="2 4" id="KW-0442">Lipid degradation</keyword>
<evidence type="ECO:0000259" key="6">
    <source>
        <dbReference type="PROSITE" id="PS51635"/>
    </source>
</evidence>
<dbReference type="PANTHER" id="PTHR14226">
    <property type="entry name" value="NEUROPATHY TARGET ESTERASE/SWISS CHEESE D.MELANOGASTER"/>
    <property type="match status" value="1"/>
</dbReference>
<gene>
    <name evidence="7" type="primary">rssA_1</name>
    <name evidence="7" type="ORF">MBHS_00923</name>
</gene>
<keyword evidence="1 4" id="KW-0378">Hydrolase</keyword>
<dbReference type="InterPro" id="IPR002641">
    <property type="entry name" value="PNPLA_dom"/>
</dbReference>
<dbReference type="InterPro" id="IPR050301">
    <property type="entry name" value="NTE"/>
</dbReference>
<reference evidence="7 8" key="1">
    <citation type="submission" date="2016-10" db="EMBL/GenBank/DDBJ databases">
        <authorList>
            <person name="de Groot N.N."/>
        </authorList>
    </citation>
    <scope>NUCLEOTIDE SEQUENCE [LARGE SCALE GENOMIC DNA]</scope>
    <source>
        <strain evidence="7">MBHS1</strain>
    </source>
</reference>
<dbReference type="GO" id="GO:0016042">
    <property type="term" value="P:lipid catabolic process"/>
    <property type="evidence" value="ECO:0007669"/>
    <property type="project" value="UniProtKB-UniRule"/>
</dbReference>
<evidence type="ECO:0000256" key="1">
    <source>
        <dbReference type="ARBA" id="ARBA00022801"/>
    </source>
</evidence>
<feature type="region of interest" description="Disordered" evidence="5">
    <location>
        <begin position="294"/>
        <end position="316"/>
    </location>
</feature>
<keyword evidence="3 4" id="KW-0443">Lipid metabolism</keyword>
<organism evidence="7 8">
    <name type="scientific">Candidatus Venteria ishoeyi</name>
    <dbReference type="NCBI Taxonomy" id="1899563"/>
    <lineage>
        <taxon>Bacteria</taxon>
        <taxon>Pseudomonadati</taxon>
        <taxon>Pseudomonadota</taxon>
        <taxon>Gammaproteobacteria</taxon>
        <taxon>Thiotrichales</taxon>
        <taxon>Thiotrichaceae</taxon>
        <taxon>Venteria</taxon>
    </lineage>
</organism>
<dbReference type="SUPFAM" id="SSF52151">
    <property type="entry name" value="FabD/lysophospholipase-like"/>
    <property type="match status" value="1"/>
</dbReference>
<evidence type="ECO:0000256" key="2">
    <source>
        <dbReference type="ARBA" id="ARBA00022963"/>
    </source>
</evidence>
<dbReference type="PANTHER" id="PTHR14226:SF76">
    <property type="entry name" value="NTE FAMILY PROTEIN RSSA"/>
    <property type="match status" value="1"/>
</dbReference>
<dbReference type="GO" id="GO:0016787">
    <property type="term" value="F:hydrolase activity"/>
    <property type="evidence" value="ECO:0007669"/>
    <property type="project" value="UniProtKB-UniRule"/>
</dbReference>
<dbReference type="PROSITE" id="PS51635">
    <property type="entry name" value="PNPLA"/>
    <property type="match status" value="1"/>
</dbReference>
<dbReference type="Pfam" id="PF01734">
    <property type="entry name" value="Patatin"/>
    <property type="match status" value="1"/>
</dbReference>
<name>A0A1H6F4L7_9GAMM</name>
<feature type="compositionally biased region" description="Low complexity" evidence="5">
    <location>
        <begin position="294"/>
        <end position="308"/>
    </location>
</feature>
<dbReference type="EMBL" id="FMSV02000152">
    <property type="protein sequence ID" value="SEH05070.1"/>
    <property type="molecule type" value="Genomic_DNA"/>
</dbReference>
<sequence length="316" mass="34073">MKKTVSLILGSGGARGLTHIGIIRELEQRGYDIRAIVGCSMGSLVGGLYAAGQLDAYTEWVSELTEWDVLRFLDISLTIRSGMMKGDLIMDKLRELVGEQQIEDLAIPFTAVATDIIARREVWLGHGDLFEAIRASIAIPGIFTPQVVGGKMLVDGGLLNPLPIAPATDDWTDLTIAVSLSGRAVSEPLGPNPVPHKEHSIAAYRARIDNFLGVVQKNLGLEASDEPEPQHLSLSSVLMSMFDTMQSAIARYRLAAYPPDVLIEIPENVCASHEFYKADQLIAAGHYWAQQALAQSPSPASRSPADSSGQGTGIRT</sequence>
<evidence type="ECO:0000256" key="4">
    <source>
        <dbReference type="PROSITE-ProRule" id="PRU01161"/>
    </source>
</evidence>
<protein>
    <submittedName>
        <fullName evidence="7">NTE family protein RssA</fullName>
    </submittedName>
</protein>
<dbReference type="Proteomes" id="UP000236724">
    <property type="component" value="Unassembled WGS sequence"/>
</dbReference>
<accession>A0A1H6F4L7</accession>